<dbReference type="InterPro" id="IPR001851">
    <property type="entry name" value="ABC_transp_permease"/>
</dbReference>
<evidence type="ECO:0000256" key="2">
    <source>
        <dbReference type="ARBA" id="ARBA00022475"/>
    </source>
</evidence>
<keyword evidence="5 6" id="KW-0472">Membrane</keyword>
<name>A0A511N320_DEIC1</name>
<keyword evidence="2" id="KW-1003">Cell membrane</keyword>
<evidence type="ECO:0000313" key="8">
    <source>
        <dbReference type="Proteomes" id="UP000321306"/>
    </source>
</evidence>
<dbReference type="Proteomes" id="UP000321306">
    <property type="component" value="Unassembled WGS sequence"/>
</dbReference>
<proteinExistence type="predicted"/>
<dbReference type="Pfam" id="PF02653">
    <property type="entry name" value="BPD_transp_2"/>
    <property type="match status" value="1"/>
</dbReference>
<dbReference type="PROSITE" id="PS51257">
    <property type="entry name" value="PROKAR_LIPOPROTEIN"/>
    <property type="match status" value="1"/>
</dbReference>
<keyword evidence="4 6" id="KW-1133">Transmembrane helix</keyword>
<comment type="subcellular location">
    <subcellularLocation>
        <location evidence="1">Cell membrane</location>
        <topology evidence="1">Multi-pass membrane protein</topology>
    </subcellularLocation>
</comment>
<evidence type="ECO:0000256" key="1">
    <source>
        <dbReference type="ARBA" id="ARBA00004651"/>
    </source>
</evidence>
<keyword evidence="8" id="KW-1185">Reference proteome</keyword>
<evidence type="ECO:0000256" key="5">
    <source>
        <dbReference type="ARBA" id="ARBA00023136"/>
    </source>
</evidence>
<organism evidence="7 8">
    <name type="scientific">Deinococcus cellulosilyticus (strain DSM 18568 / NBRC 106333 / KACC 11606 / 5516J-15)</name>
    <dbReference type="NCBI Taxonomy" id="1223518"/>
    <lineage>
        <taxon>Bacteria</taxon>
        <taxon>Thermotogati</taxon>
        <taxon>Deinococcota</taxon>
        <taxon>Deinococci</taxon>
        <taxon>Deinococcales</taxon>
        <taxon>Deinococcaceae</taxon>
        <taxon>Deinococcus</taxon>
    </lineage>
</organism>
<dbReference type="GO" id="GO:0005886">
    <property type="term" value="C:plasma membrane"/>
    <property type="evidence" value="ECO:0007669"/>
    <property type="project" value="UniProtKB-SubCell"/>
</dbReference>
<accession>A0A511N320</accession>
<comment type="caution">
    <text evidence="7">The sequence shown here is derived from an EMBL/GenBank/DDBJ whole genome shotgun (WGS) entry which is preliminary data.</text>
</comment>
<evidence type="ECO:0000256" key="4">
    <source>
        <dbReference type="ARBA" id="ARBA00022989"/>
    </source>
</evidence>
<feature type="transmembrane region" description="Helical" evidence="6">
    <location>
        <begin position="183"/>
        <end position="200"/>
    </location>
</feature>
<feature type="transmembrane region" description="Helical" evidence="6">
    <location>
        <begin position="260"/>
        <end position="293"/>
    </location>
</feature>
<reference evidence="7 8" key="1">
    <citation type="submission" date="2019-07" db="EMBL/GenBank/DDBJ databases">
        <title>Whole genome shotgun sequence of Deinococcus cellulosilyticus NBRC 106333.</title>
        <authorList>
            <person name="Hosoyama A."/>
            <person name="Uohara A."/>
            <person name="Ohji S."/>
            <person name="Ichikawa N."/>
        </authorList>
    </citation>
    <scope>NUCLEOTIDE SEQUENCE [LARGE SCALE GENOMIC DNA]</scope>
    <source>
        <strain evidence="7 8">NBRC 106333</strain>
    </source>
</reference>
<evidence type="ECO:0000256" key="3">
    <source>
        <dbReference type="ARBA" id="ARBA00022692"/>
    </source>
</evidence>
<feature type="transmembrane region" description="Helical" evidence="6">
    <location>
        <begin position="233"/>
        <end position="254"/>
    </location>
</feature>
<feature type="transmembrane region" description="Helical" evidence="6">
    <location>
        <begin position="305"/>
        <end position="322"/>
    </location>
</feature>
<protein>
    <submittedName>
        <fullName evidence="7">Branched-chain amino acid ABC transporter permease</fullName>
    </submittedName>
</protein>
<feature type="transmembrane region" description="Helical" evidence="6">
    <location>
        <begin position="20"/>
        <end position="39"/>
    </location>
</feature>
<dbReference type="PANTHER" id="PTHR30482:SF10">
    <property type="entry name" value="HIGH-AFFINITY BRANCHED-CHAIN AMINO ACID TRANSPORT PROTEIN BRAE"/>
    <property type="match status" value="1"/>
</dbReference>
<keyword evidence="3 6" id="KW-0812">Transmembrane</keyword>
<gene>
    <name evidence="7" type="ORF">DC3_24830</name>
</gene>
<feature type="transmembrane region" description="Helical" evidence="6">
    <location>
        <begin position="51"/>
        <end position="69"/>
    </location>
</feature>
<evidence type="ECO:0000256" key="6">
    <source>
        <dbReference type="SAM" id="Phobius"/>
    </source>
</evidence>
<dbReference type="PANTHER" id="PTHR30482">
    <property type="entry name" value="HIGH-AFFINITY BRANCHED-CHAIN AMINO ACID TRANSPORT SYSTEM PERMEASE"/>
    <property type="match status" value="1"/>
</dbReference>
<dbReference type="RefSeq" id="WP_146884647.1">
    <property type="nucleotide sequence ID" value="NZ_BJXB01000010.1"/>
</dbReference>
<dbReference type="EMBL" id="BJXB01000010">
    <property type="protein sequence ID" value="GEM46848.1"/>
    <property type="molecule type" value="Genomic_DNA"/>
</dbReference>
<feature type="transmembrane region" description="Helical" evidence="6">
    <location>
        <begin position="105"/>
        <end position="123"/>
    </location>
</feature>
<evidence type="ECO:0000313" key="7">
    <source>
        <dbReference type="EMBL" id="GEM46848.1"/>
    </source>
</evidence>
<sequence length="345" mass="37319">MKSRSPVLNPPSEGKSARWSPYFTLILVVALLACYPLLVPVLTQVSFLQGVNLNFGITTLILAGLALSWDILGGWTGQNSLGHAALVAVGAYSVTLLAEHGVAPWYGTLIGMGIAGLLAWGWGSMTFRLRGSYFTLSSIAVAEILRLVALNESWLTGGAEGKFMADLPKLFGTFDLFDRKVEFYVALGFVTLVLLFLHWLKSAKLGFYFRAVREDEDGAMALGVNPAKAKSTAFILSAVFTAMGGAIYALYLQALEPDNLMLVAFSIQIALLCIIGGRGTLYGGLVGAILLGVPSEIFRAQLQEANLLVYGILIVLVILYLPKGVMGTLEHWWYRKNHPLEKGGK</sequence>
<dbReference type="OrthoDB" id="9789927at2"/>
<dbReference type="CDD" id="cd06581">
    <property type="entry name" value="TM_PBP1_LivM_like"/>
    <property type="match status" value="1"/>
</dbReference>
<dbReference type="AlphaFoldDB" id="A0A511N320"/>
<dbReference type="InterPro" id="IPR043428">
    <property type="entry name" value="LivM-like"/>
</dbReference>
<dbReference type="GO" id="GO:0015658">
    <property type="term" value="F:branched-chain amino acid transmembrane transporter activity"/>
    <property type="evidence" value="ECO:0007669"/>
    <property type="project" value="InterPro"/>
</dbReference>